<evidence type="ECO:0000313" key="1">
    <source>
        <dbReference type="EMBL" id="KGF56531.1"/>
    </source>
</evidence>
<evidence type="ECO:0000313" key="2">
    <source>
        <dbReference type="Proteomes" id="UP000029585"/>
    </source>
</evidence>
<proteinExistence type="predicted"/>
<dbReference type="HOGENOM" id="CLU_2585217_0_0_9"/>
<dbReference type="AlphaFoldDB" id="A0A096BBV2"/>
<keyword evidence="2" id="KW-1185">Reference proteome</keyword>
<reference evidence="1 2" key="1">
    <citation type="submission" date="2011-08" db="EMBL/GenBank/DDBJ databases">
        <title>The Genome Sequence of Clostridium orbiscindens 1_3_50AFAA.</title>
        <authorList>
            <consortium name="The Broad Institute Genome Sequencing Platform"/>
            <person name="Earl A."/>
            <person name="Ward D."/>
            <person name="Feldgarden M."/>
            <person name="Gevers D."/>
            <person name="Daigneault M."/>
            <person name="Strauss J."/>
            <person name="Allen-Vercoe E."/>
            <person name="Young S.K."/>
            <person name="Zeng Q."/>
            <person name="Gargeya S."/>
            <person name="Fitzgerald M."/>
            <person name="Haas B."/>
            <person name="Abouelleil A."/>
            <person name="Alvarado L."/>
            <person name="Arachchi H.M."/>
            <person name="Berlin A."/>
            <person name="Brown A."/>
            <person name="Chapman S.B."/>
            <person name="Chen Z."/>
            <person name="Dunbar C."/>
            <person name="Freedman E."/>
            <person name="Gearin G."/>
            <person name="Gellesch M."/>
            <person name="Goldberg J."/>
            <person name="Griggs A."/>
            <person name="Gujja S."/>
            <person name="Heiman D."/>
            <person name="Howarth C."/>
            <person name="Larson L."/>
            <person name="Lui A."/>
            <person name="MacDonald P.J.P."/>
            <person name="Montmayeur A."/>
            <person name="Murphy C."/>
            <person name="Neiman D."/>
            <person name="Pearson M."/>
            <person name="Priest M."/>
            <person name="Roberts A."/>
            <person name="Saif S."/>
            <person name="Shea T."/>
            <person name="Shenoy N."/>
            <person name="Sisk P."/>
            <person name="Stolte C."/>
            <person name="Sykes S."/>
            <person name="Wortman J."/>
            <person name="Nusbaum C."/>
            <person name="Birren B."/>
        </authorList>
    </citation>
    <scope>NUCLEOTIDE SEQUENCE [LARGE SCALE GENOMIC DNA]</scope>
    <source>
        <strain evidence="1 2">1_3_50AFAA</strain>
    </source>
</reference>
<dbReference type="Proteomes" id="UP000029585">
    <property type="component" value="Unassembled WGS sequence"/>
</dbReference>
<dbReference type="RefSeq" id="WP_044939558.1">
    <property type="nucleotide sequence ID" value="NZ_KN174162.1"/>
</dbReference>
<dbReference type="EMBL" id="ADLO01000039">
    <property type="protein sequence ID" value="KGF56531.1"/>
    <property type="molecule type" value="Genomic_DNA"/>
</dbReference>
<sequence length="80" mass="8223">MCCCHGQNRNCCCCCCGNGSNTGNGGITTLPSFPELPVFPGGGTAANTRWPVYVSFPAFLWDTAGGEDEDSSCGCGCCRG</sequence>
<dbReference type="PATRIC" id="fig|742738.3.peg.976"/>
<comment type="caution">
    <text evidence="1">The sequence shown here is derived from an EMBL/GenBank/DDBJ whole genome shotgun (WGS) entry which is preliminary data.</text>
</comment>
<organism evidence="1 2">
    <name type="scientific">Flavonifractor plautii 1_3_50AFAA</name>
    <dbReference type="NCBI Taxonomy" id="742738"/>
    <lineage>
        <taxon>Bacteria</taxon>
        <taxon>Bacillati</taxon>
        <taxon>Bacillota</taxon>
        <taxon>Clostridia</taxon>
        <taxon>Eubacteriales</taxon>
        <taxon>Oscillospiraceae</taxon>
        <taxon>Flavonifractor</taxon>
    </lineage>
</organism>
<gene>
    <name evidence="1" type="ORF">HMPREF9460_00945</name>
</gene>
<name>A0A096BBV2_FLAPL</name>
<accession>A0A096BBV2</accession>
<protein>
    <submittedName>
        <fullName evidence="1">Uncharacterized protein</fullName>
    </submittedName>
</protein>